<organism evidence="1 2">
    <name type="scientific">Knipowitschia caucasica</name>
    <name type="common">Caucasian dwarf goby</name>
    <name type="synonym">Pomatoschistus caucasicus</name>
    <dbReference type="NCBI Taxonomy" id="637954"/>
    <lineage>
        <taxon>Eukaryota</taxon>
        <taxon>Metazoa</taxon>
        <taxon>Chordata</taxon>
        <taxon>Craniata</taxon>
        <taxon>Vertebrata</taxon>
        <taxon>Euteleostomi</taxon>
        <taxon>Actinopterygii</taxon>
        <taxon>Neopterygii</taxon>
        <taxon>Teleostei</taxon>
        <taxon>Neoteleostei</taxon>
        <taxon>Acanthomorphata</taxon>
        <taxon>Gobiaria</taxon>
        <taxon>Gobiiformes</taxon>
        <taxon>Gobioidei</taxon>
        <taxon>Gobiidae</taxon>
        <taxon>Gobiinae</taxon>
        <taxon>Knipowitschia</taxon>
    </lineage>
</organism>
<evidence type="ECO:0000313" key="1">
    <source>
        <dbReference type="EMBL" id="CAL1587086.1"/>
    </source>
</evidence>
<evidence type="ECO:0000313" key="2">
    <source>
        <dbReference type="Proteomes" id="UP001497482"/>
    </source>
</evidence>
<sequence length="140" mass="14872">MVGWGLEVKIGVWNWEVGEGGYEGLLNVRGWEVVDGGCLGDCCLGNGICEGEGEKMVVLRGFGFCWGGKGWGGCVLGERFGMVGMDKNEGRMGGWWGWWRGYCGRGWMVMGLGYCWRDGWGGEGGGGGGSRGVGERKGGG</sequence>
<protein>
    <submittedName>
        <fullName evidence="1">Uncharacterized protein</fullName>
    </submittedName>
</protein>
<dbReference type="Proteomes" id="UP001497482">
    <property type="component" value="Chromosome 17"/>
</dbReference>
<dbReference type="EMBL" id="OZ035839">
    <property type="protein sequence ID" value="CAL1587086.1"/>
    <property type="molecule type" value="Genomic_DNA"/>
</dbReference>
<keyword evidence="2" id="KW-1185">Reference proteome</keyword>
<reference evidence="1 2" key="1">
    <citation type="submission" date="2024-04" db="EMBL/GenBank/DDBJ databases">
        <authorList>
            <person name="Waldvogel A.-M."/>
            <person name="Schoenle A."/>
        </authorList>
    </citation>
    <scope>NUCLEOTIDE SEQUENCE [LARGE SCALE GENOMIC DNA]</scope>
</reference>
<accession>A0AAV2KAY6</accession>
<dbReference type="AlphaFoldDB" id="A0AAV2KAY6"/>
<proteinExistence type="predicted"/>
<gene>
    <name evidence="1" type="ORF">KC01_LOCUS17057</name>
</gene>
<name>A0AAV2KAY6_KNICA</name>